<sequence>MRSLYDFIVKPFGDKYNNEIQVDGKKLVINTKIESWK</sequence>
<dbReference type="EMBL" id="BARV01026113">
    <property type="protein sequence ID" value="GAI37230.1"/>
    <property type="molecule type" value="Genomic_DNA"/>
</dbReference>
<evidence type="ECO:0000313" key="1">
    <source>
        <dbReference type="EMBL" id="GAI37230.1"/>
    </source>
</evidence>
<protein>
    <submittedName>
        <fullName evidence="1">Uncharacterized protein</fullName>
    </submittedName>
</protein>
<dbReference type="AlphaFoldDB" id="X1PDV9"/>
<comment type="caution">
    <text evidence="1">The sequence shown here is derived from an EMBL/GenBank/DDBJ whole genome shotgun (WGS) entry which is preliminary data.</text>
</comment>
<name>X1PDV9_9ZZZZ</name>
<accession>X1PDV9</accession>
<organism evidence="1">
    <name type="scientific">marine sediment metagenome</name>
    <dbReference type="NCBI Taxonomy" id="412755"/>
    <lineage>
        <taxon>unclassified sequences</taxon>
        <taxon>metagenomes</taxon>
        <taxon>ecological metagenomes</taxon>
    </lineage>
</organism>
<gene>
    <name evidence="1" type="ORF">S06H3_42257</name>
</gene>
<reference evidence="1" key="1">
    <citation type="journal article" date="2014" name="Front. Microbiol.">
        <title>High frequency of phylogenetically diverse reductive dehalogenase-homologous genes in deep subseafloor sedimentary metagenomes.</title>
        <authorList>
            <person name="Kawai M."/>
            <person name="Futagami T."/>
            <person name="Toyoda A."/>
            <person name="Takaki Y."/>
            <person name="Nishi S."/>
            <person name="Hori S."/>
            <person name="Arai W."/>
            <person name="Tsubouchi T."/>
            <person name="Morono Y."/>
            <person name="Uchiyama I."/>
            <person name="Ito T."/>
            <person name="Fujiyama A."/>
            <person name="Inagaki F."/>
            <person name="Takami H."/>
        </authorList>
    </citation>
    <scope>NUCLEOTIDE SEQUENCE</scope>
    <source>
        <strain evidence="1">Expedition CK06-06</strain>
    </source>
</reference>
<feature type="non-terminal residue" evidence="1">
    <location>
        <position position="37"/>
    </location>
</feature>
<proteinExistence type="predicted"/>